<reference evidence="2 3" key="1">
    <citation type="submission" date="2022-02" db="EMBL/GenBank/DDBJ databases">
        <title>Paenibacillus sp. MBLB1776 Whole Genome Shotgun Sequencing.</title>
        <authorList>
            <person name="Hwang C.Y."/>
            <person name="Cho E.-S."/>
            <person name="Seo M.-J."/>
        </authorList>
    </citation>
    <scope>NUCLEOTIDE SEQUENCE [LARGE SCALE GENOMIC DNA]</scope>
    <source>
        <strain evidence="2 3">MBLB1776</strain>
    </source>
</reference>
<gene>
    <name evidence="2" type="primary">yqfD</name>
    <name evidence="2" type="ORF">MJA45_10700</name>
</gene>
<protein>
    <submittedName>
        <fullName evidence="2">Sporulation protein YqfD</fullName>
    </submittedName>
</protein>
<dbReference type="InterPro" id="IPR010690">
    <property type="entry name" value="YqfD"/>
</dbReference>
<keyword evidence="1" id="KW-0812">Transmembrane</keyword>
<dbReference type="RefSeq" id="WP_315607240.1">
    <property type="nucleotide sequence ID" value="NZ_CP130318.1"/>
</dbReference>
<organism evidence="2 3">
    <name type="scientific">Paenibacillus aurantius</name>
    <dbReference type="NCBI Taxonomy" id="2918900"/>
    <lineage>
        <taxon>Bacteria</taxon>
        <taxon>Bacillati</taxon>
        <taxon>Bacillota</taxon>
        <taxon>Bacilli</taxon>
        <taxon>Bacillales</taxon>
        <taxon>Paenibacillaceae</taxon>
        <taxon>Paenibacillus</taxon>
    </lineage>
</organism>
<dbReference type="EMBL" id="CP130318">
    <property type="protein sequence ID" value="WNQ13459.1"/>
    <property type="molecule type" value="Genomic_DNA"/>
</dbReference>
<sequence length="386" mass="43064">MTGYVAVEFRGERTDALLNAAVKKKLIMWDIRIAGPGKMTARLSIRDFFRLRPLLKETGCRVHVTGRFGFPFFLDRLGRRKLFAGGAVVFVAGLYLLSSLVWRVQVEGNEKITTEEILKAAESKGLYSFQWKFRLKKPDKLSKELHSALPGTSWVGVDIQGTKVIIKVVESTRPEPRELVSPRNLIASKNATVTQIYAEKGKPMVQPNTYVHKGEVLISGVIGNDQFRQTVPAAGKVMGLVWYLSDVQVPLVQKHYTYTGESYDRFYLVAGSRAFQVTGYGHKDFGPSRATGERKLLQIRNWVLPVGWLKEKVRQVMETETVLSPADARALGIERAKEELLRGAGKDASVTSAKVLEQKEADGSLHLKLHIEVEEPIAEEQALTGG</sequence>
<accession>A0AA96LHN2</accession>
<dbReference type="NCBIfam" id="TIGR02876">
    <property type="entry name" value="spore_yqfD"/>
    <property type="match status" value="1"/>
</dbReference>
<feature type="transmembrane region" description="Helical" evidence="1">
    <location>
        <begin position="82"/>
        <end position="102"/>
    </location>
</feature>
<dbReference type="PIRSF" id="PIRSF029895">
    <property type="entry name" value="SpoIV"/>
    <property type="match status" value="1"/>
</dbReference>
<evidence type="ECO:0000313" key="2">
    <source>
        <dbReference type="EMBL" id="WNQ13459.1"/>
    </source>
</evidence>
<keyword evidence="3" id="KW-1185">Reference proteome</keyword>
<evidence type="ECO:0000256" key="1">
    <source>
        <dbReference type="SAM" id="Phobius"/>
    </source>
</evidence>
<dbReference type="KEGG" id="paun:MJA45_10700"/>
<dbReference type="AlphaFoldDB" id="A0AA96LHN2"/>
<proteinExistence type="predicted"/>
<dbReference type="Pfam" id="PF06898">
    <property type="entry name" value="YqfD"/>
    <property type="match status" value="1"/>
</dbReference>
<keyword evidence="1" id="KW-0472">Membrane</keyword>
<evidence type="ECO:0000313" key="3">
    <source>
        <dbReference type="Proteomes" id="UP001305702"/>
    </source>
</evidence>
<dbReference type="Proteomes" id="UP001305702">
    <property type="component" value="Chromosome"/>
</dbReference>
<keyword evidence="1" id="KW-1133">Transmembrane helix</keyword>
<name>A0AA96LHN2_9BACL</name>